<feature type="compositionally biased region" description="Polar residues" evidence="1">
    <location>
        <begin position="1"/>
        <end position="13"/>
    </location>
</feature>
<evidence type="ECO:0000256" key="2">
    <source>
        <dbReference type="SAM" id="Phobius"/>
    </source>
</evidence>
<keyword evidence="2" id="KW-1133">Transmembrane helix</keyword>
<reference evidence="3 4" key="1">
    <citation type="submission" date="2011-02" db="EMBL/GenBank/DDBJ databases">
        <authorList>
            <person name="Muzny D."/>
            <person name="Qin X."/>
            <person name="Buhay C."/>
            <person name="Dugan-Rocha S."/>
            <person name="Ding Y."/>
            <person name="Chen G."/>
            <person name="Hawes A."/>
            <person name="Holder M."/>
            <person name="Jhangiani S."/>
            <person name="Johnson A."/>
            <person name="Khan Z."/>
            <person name="Li Z."/>
            <person name="Liu W."/>
            <person name="Liu X."/>
            <person name="Perez L."/>
            <person name="Shen H."/>
            <person name="Wang Q."/>
            <person name="Watt J."/>
            <person name="Xi L."/>
            <person name="Xin Y."/>
            <person name="Zhou J."/>
            <person name="Deng J."/>
            <person name="Jiang H."/>
            <person name="Liu Y."/>
            <person name="Qu J."/>
            <person name="Song X.-Z."/>
            <person name="Zhang L."/>
            <person name="Villasana D."/>
            <person name="Johnson A."/>
            <person name="Liu J."/>
            <person name="Liyanage D."/>
            <person name="Lorensuhewa L."/>
            <person name="Robinson T."/>
            <person name="Song A."/>
            <person name="Song B.-B."/>
            <person name="Dinh H."/>
            <person name="Thornton R."/>
            <person name="Coyle M."/>
            <person name="Francisco L."/>
            <person name="Jackson L."/>
            <person name="Javaid M."/>
            <person name="Korchina V."/>
            <person name="Kovar C."/>
            <person name="Mata R."/>
            <person name="Mathew T."/>
            <person name="Ngo R."/>
            <person name="Nguyen L."/>
            <person name="Nguyen N."/>
            <person name="Okwuonu G."/>
            <person name="Ongeri F."/>
            <person name="Pham C."/>
            <person name="Simmons D."/>
            <person name="Wilczek-Boney K."/>
            <person name="Hale W."/>
            <person name="Jakkamsetti A."/>
            <person name="Pham P."/>
            <person name="Ruth R."/>
            <person name="San Lucas F."/>
            <person name="Warren J."/>
            <person name="Zhang J."/>
            <person name="Zhao Z."/>
            <person name="Zhou C."/>
            <person name="Zhu D."/>
            <person name="Lee S."/>
            <person name="Bess C."/>
            <person name="Blankenburg K."/>
            <person name="Forbes L."/>
            <person name="Fu Q."/>
            <person name="Gubbala S."/>
            <person name="Hirani K."/>
            <person name="Jayaseelan J.C."/>
            <person name="Lara F."/>
            <person name="Munidasa M."/>
            <person name="Palculict T."/>
            <person name="Patil S."/>
            <person name="Pu L.-L."/>
            <person name="Saada N."/>
            <person name="Tang L."/>
            <person name="Weissenberger G."/>
            <person name="Zhu Y."/>
            <person name="Hemphill L."/>
            <person name="Shang Y."/>
            <person name="Youmans B."/>
            <person name="Ayvaz T."/>
            <person name="Ross M."/>
            <person name="Santibanez J."/>
            <person name="Aqrawi P."/>
            <person name="Gross S."/>
            <person name="Joshi V."/>
            <person name="Fowler G."/>
            <person name="Nazareth L."/>
            <person name="Reid J."/>
            <person name="Worley K."/>
            <person name="Petrosino J."/>
            <person name="Highlander S."/>
            <person name="Gibbs R."/>
        </authorList>
    </citation>
    <scope>NUCLEOTIDE SEQUENCE [LARGE SCALE GENOMIC DNA]</scope>
    <source>
        <strain evidence="3 4">DSM 15829</strain>
    </source>
</reference>
<dbReference type="Proteomes" id="UP000005947">
    <property type="component" value="Unassembled WGS sequence"/>
</dbReference>
<dbReference type="AlphaFoldDB" id="F1T5N7"/>
<comment type="caution">
    <text evidence="3">The sequence shown here is derived from an EMBL/GenBank/DDBJ whole genome shotgun (WGS) entry which is preliminary data.</text>
</comment>
<name>F1T5N7_9ACTN</name>
<organism evidence="3 4">
    <name type="scientific">Fannyhessea vaginae DSM 15829</name>
    <dbReference type="NCBI Taxonomy" id="525256"/>
    <lineage>
        <taxon>Bacteria</taxon>
        <taxon>Bacillati</taxon>
        <taxon>Actinomycetota</taxon>
        <taxon>Coriobacteriia</taxon>
        <taxon>Coriobacteriales</taxon>
        <taxon>Atopobiaceae</taxon>
        <taxon>Fannyhessea</taxon>
    </lineage>
</organism>
<proteinExistence type="predicted"/>
<dbReference type="Pfam" id="PF06177">
    <property type="entry name" value="QueT"/>
    <property type="match status" value="1"/>
</dbReference>
<feature type="transmembrane region" description="Helical" evidence="2">
    <location>
        <begin position="108"/>
        <end position="132"/>
    </location>
</feature>
<keyword evidence="2" id="KW-0812">Transmembrane</keyword>
<feature type="transmembrane region" description="Helical" evidence="2">
    <location>
        <begin position="139"/>
        <end position="169"/>
    </location>
</feature>
<dbReference type="Gene3D" id="1.10.1760.20">
    <property type="match status" value="1"/>
</dbReference>
<dbReference type="GeneID" id="93210866"/>
<dbReference type="OrthoDB" id="9786793at2"/>
<evidence type="ECO:0000256" key="1">
    <source>
        <dbReference type="SAM" id="MobiDB-lite"/>
    </source>
</evidence>
<feature type="transmembrane region" description="Helical" evidence="2">
    <location>
        <begin position="78"/>
        <end position="102"/>
    </location>
</feature>
<gene>
    <name evidence="3" type="ORF">HMPREF0091_10118</name>
</gene>
<dbReference type="InterPro" id="IPR010387">
    <property type="entry name" value="QueT"/>
</dbReference>
<keyword evidence="4" id="KW-1185">Reference proteome</keyword>
<dbReference type="RefSeq" id="WP_006302227.1">
    <property type="nucleotide sequence ID" value="NZ_ACGK02000001.1"/>
</dbReference>
<sequence>MNTNNSEPLTSAHEQGFGKTPACDGRLDATVLHKSMSAEQAAKIATVAALYGAMTLVVLSVFSGFAWGPVQFRVSEALCVLALFCPEAVVGLTVGCVLANLINISLSATGILGLLDVVFGSLATLIGAWFTWHFRKKPLLALLGPVVANAFIVPAYLPFILAGIGFYTIPFTEISLDASYAAMYVFGVIATGVGEAAVMYIIGLPLYKALVKAGLGKFLKTDSMA</sequence>
<protein>
    <recommendedName>
        <fullName evidence="5">QueT transporter</fullName>
    </recommendedName>
</protein>
<feature type="transmembrane region" description="Helical" evidence="2">
    <location>
        <begin position="181"/>
        <end position="207"/>
    </location>
</feature>
<keyword evidence="2" id="KW-0472">Membrane</keyword>
<dbReference type="eggNOG" id="COG4708">
    <property type="taxonomic scope" value="Bacteria"/>
</dbReference>
<evidence type="ECO:0000313" key="4">
    <source>
        <dbReference type="Proteomes" id="UP000005947"/>
    </source>
</evidence>
<accession>F1T5N7</accession>
<dbReference type="EMBL" id="ACGK02000001">
    <property type="protein sequence ID" value="EGF23171.1"/>
    <property type="molecule type" value="Genomic_DNA"/>
</dbReference>
<feature type="region of interest" description="Disordered" evidence="1">
    <location>
        <begin position="1"/>
        <end position="21"/>
    </location>
</feature>
<feature type="transmembrane region" description="Helical" evidence="2">
    <location>
        <begin position="44"/>
        <end position="66"/>
    </location>
</feature>
<evidence type="ECO:0008006" key="5">
    <source>
        <dbReference type="Google" id="ProtNLM"/>
    </source>
</evidence>
<dbReference type="PANTHER" id="PTHR40044">
    <property type="entry name" value="INTEGRAL MEMBRANE PROTEIN-RELATED"/>
    <property type="match status" value="1"/>
</dbReference>
<dbReference type="PANTHER" id="PTHR40044:SF1">
    <property type="entry name" value="INTEGRAL MEMBRANE PROTEIN"/>
    <property type="match status" value="1"/>
</dbReference>
<evidence type="ECO:0000313" key="3">
    <source>
        <dbReference type="EMBL" id="EGF23171.1"/>
    </source>
</evidence>